<evidence type="ECO:0000256" key="6">
    <source>
        <dbReference type="ARBA" id="ARBA00022801"/>
    </source>
</evidence>
<sequence>MGGSRHWKLKFREWLGTAGDPHFKKRAGRSAAALSNNEDGGPELVEEGAGEGSLATGVKLVADVVGGERPSWGCKVLIDTGSTSTLIKEEVIRTQRWGSCVVPFVAHVVDWSSNEYETILRTDALKSVKGHVRTNDREWRVSLEKFRYRARVILNSYVGAAVIRERGLITRANVHEYFGEVFYREGEFLSATGRVQHEIVIPDNRVAYVKPRRYPQVFTQVMEEKVRNLLTQGIIRKRHLGHLLHRFKKFGLKASCEKSSFINASIQFMGHVLSPKPRKPPRPRHFLPNLADQMKRWNSLTKKEAHFEITEDMREVLEWAKARFREDPVLRFPKFSLPFAIPQTPVSDIERELLGVVWAVEHFRPYVWGRQFQIRTDHQPLVRVEGLRETSAGITRWMERLAYSFRSESERGSAGRRRLLWERGPCMTRRDLGIIARDSVLKGLSHRLTTVEDTSEQDQLIKEYQIGKTNHRGIRETAAHLRQRYYWLGKERSVGAQLALCVVCARAKYVRILRNRRKW</sequence>
<evidence type="ECO:0000256" key="2">
    <source>
        <dbReference type="ARBA" id="ARBA00022679"/>
    </source>
</evidence>
<dbReference type="GO" id="GO:0004519">
    <property type="term" value="F:endonuclease activity"/>
    <property type="evidence" value="ECO:0007669"/>
    <property type="project" value="UniProtKB-KW"/>
</dbReference>
<keyword evidence="4" id="KW-0540">Nuclease</keyword>
<dbReference type="SUPFAM" id="SSF56672">
    <property type="entry name" value="DNA/RNA polymerases"/>
    <property type="match status" value="1"/>
</dbReference>
<dbReference type="EMBL" id="JBFDAA010000123">
    <property type="protein sequence ID" value="KAL1109922.1"/>
    <property type="molecule type" value="Genomic_DNA"/>
</dbReference>
<evidence type="ECO:0000256" key="7">
    <source>
        <dbReference type="ARBA" id="ARBA00022918"/>
    </source>
</evidence>
<keyword evidence="6" id="KW-0378">Hydrolase</keyword>
<reference evidence="10 11" key="1">
    <citation type="submission" date="2024-07" db="EMBL/GenBank/DDBJ databases">
        <title>Chromosome-level genome assembly of the water stick insect Ranatra chinensis (Heteroptera: Nepidae).</title>
        <authorList>
            <person name="Liu X."/>
        </authorList>
    </citation>
    <scope>NUCLEOTIDE SEQUENCE [LARGE SCALE GENOMIC DNA]</scope>
    <source>
        <strain evidence="10">Cailab_2021Rc</strain>
        <tissue evidence="10">Muscle</tissue>
    </source>
</reference>
<dbReference type="InterPro" id="IPR041588">
    <property type="entry name" value="Integrase_H2C2"/>
</dbReference>
<evidence type="ECO:0000256" key="3">
    <source>
        <dbReference type="ARBA" id="ARBA00022695"/>
    </source>
</evidence>
<dbReference type="PANTHER" id="PTHR37984">
    <property type="entry name" value="PROTEIN CBG26694"/>
    <property type="match status" value="1"/>
</dbReference>
<evidence type="ECO:0000313" key="11">
    <source>
        <dbReference type="Proteomes" id="UP001558652"/>
    </source>
</evidence>
<evidence type="ECO:0000256" key="5">
    <source>
        <dbReference type="ARBA" id="ARBA00022759"/>
    </source>
</evidence>
<keyword evidence="3" id="KW-0548">Nucleotidyltransferase</keyword>
<dbReference type="InterPro" id="IPR043502">
    <property type="entry name" value="DNA/RNA_pol_sf"/>
</dbReference>
<protein>
    <recommendedName>
        <fullName evidence="1">RNA-directed DNA polymerase</fullName>
        <ecNumber evidence="1">2.7.7.49</ecNumber>
    </recommendedName>
</protein>
<proteinExistence type="predicted"/>
<dbReference type="InterPro" id="IPR041373">
    <property type="entry name" value="RT_RNaseH"/>
</dbReference>
<feature type="domain" description="Reverse transcriptase RNase H-like" evidence="8">
    <location>
        <begin position="346"/>
        <end position="402"/>
    </location>
</feature>
<dbReference type="AlphaFoldDB" id="A0ABD0XRV9"/>
<dbReference type="InterPro" id="IPR001969">
    <property type="entry name" value="Aspartic_peptidase_AS"/>
</dbReference>
<gene>
    <name evidence="10" type="ORF">AAG570_014156</name>
</gene>
<comment type="caution">
    <text evidence="10">The sequence shown here is derived from an EMBL/GenBank/DDBJ whole genome shotgun (WGS) entry which is preliminary data.</text>
</comment>
<accession>A0ABD0XRV9</accession>
<evidence type="ECO:0000259" key="8">
    <source>
        <dbReference type="Pfam" id="PF17917"/>
    </source>
</evidence>
<evidence type="ECO:0000256" key="4">
    <source>
        <dbReference type="ARBA" id="ARBA00022722"/>
    </source>
</evidence>
<evidence type="ECO:0000259" key="9">
    <source>
        <dbReference type="Pfam" id="PF17921"/>
    </source>
</evidence>
<evidence type="ECO:0000313" key="10">
    <source>
        <dbReference type="EMBL" id="KAL1109922.1"/>
    </source>
</evidence>
<keyword evidence="5" id="KW-0255">Endonuclease</keyword>
<dbReference type="Pfam" id="PF17921">
    <property type="entry name" value="Integrase_H2C2"/>
    <property type="match status" value="1"/>
</dbReference>
<dbReference type="Pfam" id="PF17917">
    <property type="entry name" value="RT_RNaseH"/>
    <property type="match status" value="1"/>
</dbReference>
<dbReference type="InterPro" id="IPR043128">
    <property type="entry name" value="Rev_trsase/Diguanyl_cyclase"/>
</dbReference>
<name>A0ABD0XRV9_9HEMI</name>
<dbReference type="PROSITE" id="PS00141">
    <property type="entry name" value="ASP_PROTEASE"/>
    <property type="match status" value="1"/>
</dbReference>
<dbReference type="Proteomes" id="UP001558652">
    <property type="component" value="Unassembled WGS sequence"/>
</dbReference>
<dbReference type="PANTHER" id="PTHR37984:SF5">
    <property type="entry name" value="PROTEIN NYNRIN-LIKE"/>
    <property type="match status" value="1"/>
</dbReference>
<dbReference type="GO" id="GO:0003964">
    <property type="term" value="F:RNA-directed DNA polymerase activity"/>
    <property type="evidence" value="ECO:0007669"/>
    <property type="project" value="UniProtKB-KW"/>
</dbReference>
<dbReference type="Gene3D" id="1.10.340.70">
    <property type="match status" value="1"/>
</dbReference>
<organism evidence="10 11">
    <name type="scientific">Ranatra chinensis</name>
    <dbReference type="NCBI Taxonomy" id="642074"/>
    <lineage>
        <taxon>Eukaryota</taxon>
        <taxon>Metazoa</taxon>
        <taxon>Ecdysozoa</taxon>
        <taxon>Arthropoda</taxon>
        <taxon>Hexapoda</taxon>
        <taxon>Insecta</taxon>
        <taxon>Pterygota</taxon>
        <taxon>Neoptera</taxon>
        <taxon>Paraneoptera</taxon>
        <taxon>Hemiptera</taxon>
        <taxon>Heteroptera</taxon>
        <taxon>Panheteroptera</taxon>
        <taxon>Nepomorpha</taxon>
        <taxon>Nepidae</taxon>
        <taxon>Ranatrinae</taxon>
        <taxon>Ranatra</taxon>
    </lineage>
</organism>
<dbReference type="GO" id="GO:0016787">
    <property type="term" value="F:hydrolase activity"/>
    <property type="evidence" value="ECO:0007669"/>
    <property type="project" value="UniProtKB-KW"/>
</dbReference>
<dbReference type="Gene3D" id="3.30.70.270">
    <property type="match status" value="1"/>
</dbReference>
<dbReference type="InterPro" id="IPR050951">
    <property type="entry name" value="Retrovirus_Pol_polyprotein"/>
</dbReference>
<keyword evidence="7" id="KW-0695">RNA-directed DNA polymerase</keyword>
<dbReference type="EC" id="2.7.7.49" evidence="1"/>
<keyword evidence="11" id="KW-1185">Reference proteome</keyword>
<keyword evidence="2" id="KW-0808">Transferase</keyword>
<feature type="domain" description="Integrase zinc-binding" evidence="9">
    <location>
        <begin position="454"/>
        <end position="508"/>
    </location>
</feature>
<evidence type="ECO:0000256" key="1">
    <source>
        <dbReference type="ARBA" id="ARBA00012493"/>
    </source>
</evidence>